<evidence type="ECO:0000313" key="2">
    <source>
        <dbReference type="Proteomes" id="UP000072421"/>
    </source>
</evidence>
<dbReference type="EMBL" id="CP013232">
    <property type="protein sequence ID" value="AMO97509.1"/>
    <property type="molecule type" value="Genomic_DNA"/>
</dbReference>
<proteinExistence type="predicted"/>
<reference evidence="1 2" key="1">
    <citation type="submission" date="2015-11" db="EMBL/GenBank/DDBJ databases">
        <title>Exploring the genomic traits of fungus-feeding bacterial genus Collimonas.</title>
        <authorList>
            <person name="Song C."/>
            <person name="Schmidt R."/>
            <person name="de Jager V."/>
            <person name="Krzyzanowska D."/>
            <person name="Jongedijk E."/>
            <person name="Cankar K."/>
            <person name="Beekwilder J."/>
            <person name="van Veen A."/>
            <person name="de Boer W."/>
            <person name="van Veen J.A."/>
            <person name="Garbeva P."/>
        </authorList>
    </citation>
    <scope>NUCLEOTIDE SEQUENCE [LARGE SCALE GENOMIC DNA]</scope>
    <source>
        <strain evidence="1 2">Ter6</strain>
    </source>
</reference>
<organism evidence="1">
    <name type="scientific">Collimonas fungivorans</name>
    <dbReference type="NCBI Taxonomy" id="158899"/>
    <lineage>
        <taxon>Bacteria</taxon>
        <taxon>Pseudomonadati</taxon>
        <taxon>Pseudomonadota</taxon>
        <taxon>Betaproteobacteria</taxon>
        <taxon>Burkholderiales</taxon>
        <taxon>Oxalobacteraceae</taxon>
        <taxon>Collimonas</taxon>
    </lineage>
</organism>
<sequence>MVEELDKIPQPPNDPTNGFVINQRCVAKYSCGNRPQMKDKTWLTKVVPAFVQPFLDKSGKWNEVIEECRQQNNLLPRYVRKRSCEKWMADYHIKQDLQGALNTNGCGVLPDWDEVGGYINECISEQNNALEAAVANLIVAKNRNNVRRNCIQQNDVQNVVEK</sequence>
<evidence type="ECO:0000313" key="1">
    <source>
        <dbReference type="EMBL" id="AMO97509.1"/>
    </source>
</evidence>
<dbReference type="PATRIC" id="fig|158899.10.peg.4868"/>
<dbReference type="AlphaFoldDB" id="A0A127PI69"/>
<accession>A0A127PI69</accession>
<protein>
    <submittedName>
        <fullName evidence="1">Uncharacterized protein</fullName>
    </submittedName>
</protein>
<dbReference type="Proteomes" id="UP000072421">
    <property type="component" value="Chromosome"/>
</dbReference>
<gene>
    <name evidence="1" type="ORF">CFter6_4935</name>
</gene>
<name>A0A127PI69_9BURK</name>